<dbReference type="PROSITE" id="PS51257">
    <property type="entry name" value="PROKAR_LIPOPROTEIN"/>
    <property type="match status" value="1"/>
</dbReference>
<accession>A0A9E2P453</accession>
<name>A0A9E2P453_9BACT</name>
<proteinExistence type="inferred from homology"/>
<comment type="similarity">
    <text evidence="1">Belongs to the TolB family.</text>
</comment>
<organism evidence="2 3">
    <name type="scientific">Candidatus Paraprevotella stercoravium</name>
    <dbReference type="NCBI Taxonomy" id="2838725"/>
    <lineage>
        <taxon>Bacteria</taxon>
        <taxon>Pseudomonadati</taxon>
        <taxon>Bacteroidota</taxon>
        <taxon>Bacteroidia</taxon>
        <taxon>Bacteroidales</taxon>
        <taxon>Prevotellaceae</taxon>
        <taxon>Paraprevotella</taxon>
    </lineage>
</organism>
<dbReference type="InterPro" id="IPR011659">
    <property type="entry name" value="WD40"/>
</dbReference>
<evidence type="ECO:0000313" key="3">
    <source>
        <dbReference type="Proteomes" id="UP000823865"/>
    </source>
</evidence>
<comment type="caution">
    <text evidence="2">The sequence shown here is derived from an EMBL/GenBank/DDBJ whole genome shotgun (WGS) entry which is preliminary data.</text>
</comment>
<dbReference type="Pfam" id="PF07676">
    <property type="entry name" value="PD40"/>
    <property type="match status" value="3"/>
</dbReference>
<dbReference type="SUPFAM" id="SSF82171">
    <property type="entry name" value="DPP6 N-terminal domain-like"/>
    <property type="match status" value="1"/>
</dbReference>
<dbReference type="Gene3D" id="2.120.10.30">
    <property type="entry name" value="TolB, C-terminal domain"/>
    <property type="match status" value="2"/>
</dbReference>
<gene>
    <name evidence="2" type="ORF">H9789_10520</name>
</gene>
<evidence type="ECO:0000256" key="1">
    <source>
        <dbReference type="ARBA" id="ARBA00009820"/>
    </source>
</evidence>
<dbReference type="AlphaFoldDB" id="A0A9E2P453"/>
<dbReference type="PANTHER" id="PTHR36842">
    <property type="entry name" value="PROTEIN TOLB HOMOLOG"/>
    <property type="match status" value="1"/>
</dbReference>
<sequence>MKTRQYSKHFITNILSTGCLILLINACTTSLPKETSTEYPDIFPDYKDVIVPCNIAPVNFMIENAHKISADFYLEHEKLFTVDGDHVIEIPQKTWMESLERAKGKQLKVVVSVWNDQHQEGIKYRDFRITVSNDSITPWIAYRLIPPGYVLWKTMGIYQRHLEDFEENCIVSNNENHEGCINCHSFHNYSPQRFLFHARGKNGCSVMVKNGKAERLELDKMAPYFKGTYPYWHPKGRFVVLANCDTHQAFYGQSNNKVEVYDLESDLMVYDSQEHKIITDPRFTEKQYWETFPAFSPDGKSLYFCQARARNIPKEYAQLKYAILRTDFNETNGTLGNKVDTIYNPRTDGGSASFPRISPDGRFLLFTESESGTFPIWHKQADLKMIDLKTNRYVDTAPVNSKDVDSYHSWDENGKWIIFSSRRLDGRYTRLFIAHFDPKIGFSKPVLLPQKNPEHNTERLYSYNIPEFVNGEIILEESVAHLFE</sequence>
<dbReference type="InterPro" id="IPR011042">
    <property type="entry name" value="6-blade_b-propeller_TolB-like"/>
</dbReference>
<reference evidence="2" key="2">
    <citation type="submission" date="2021-04" db="EMBL/GenBank/DDBJ databases">
        <authorList>
            <person name="Gilroy R."/>
        </authorList>
    </citation>
    <scope>NUCLEOTIDE SEQUENCE</scope>
    <source>
        <strain evidence="2">G3-2149</strain>
    </source>
</reference>
<protein>
    <submittedName>
        <fullName evidence="2">Uncharacterized protein</fullName>
    </submittedName>
</protein>
<dbReference type="EMBL" id="JAHLFU010000217">
    <property type="protein sequence ID" value="MBU3854225.1"/>
    <property type="molecule type" value="Genomic_DNA"/>
</dbReference>
<dbReference type="Proteomes" id="UP000823865">
    <property type="component" value="Unassembled WGS sequence"/>
</dbReference>
<reference evidence="2" key="1">
    <citation type="journal article" date="2021" name="PeerJ">
        <title>Extensive microbial diversity within the chicken gut microbiome revealed by metagenomics and culture.</title>
        <authorList>
            <person name="Gilroy R."/>
            <person name="Ravi A."/>
            <person name="Getino M."/>
            <person name="Pursley I."/>
            <person name="Horton D.L."/>
            <person name="Alikhan N.F."/>
            <person name="Baker D."/>
            <person name="Gharbi K."/>
            <person name="Hall N."/>
            <person name="Watson M."/>
            <person name="Adriaenssens E.M."/>
            <person name="Foster-Nyarko E."/>
            <person name="Jarju S."/>
            <person name="Secka A."/>
            <person name="Antonio M."/>
            <person name="Oren A."/>
            <person name="Chaudhuri R.R."/>
            <person name="La Ragione R."/>
            <person name="Hildebrand F."/>
            <person name="Pallen M.J."/>
        </authorList>
    </citation>
    <scope>NUCLEOTIDE SEQUENCE</scope>
    <source>
        <strain evidence="2">G3-2149</strain>
    </source>
</reference>
<evidence type="ECO:0000313" key="2">
    <source>
        <dbReference type="EMBL" id="MBU3854225.1"/>
    </source>
</evidence>